<comment type="subcellular location">
    <subcellularLocation>
        <location evidence="1">Secreted</location>
    </subcellularLocation>
</comment>
<dbReference type="InterPro" id="IPR003284">
    <property type="entry name" value="Sal_SpvB"/>
</dbReference>
<dbReference type="NCBIfam" id="TIGR01643">
    <property type="entry name" value="YD_repeat_2x"/>
    <property type="match status" value="2"/>
</dbReference>
<feature type="compositionally biased region" description="Low complexity" evidence="5">
    <location>
        <begin position="43"/>
        <end position="54"/>
    </location>
</feature>
<dbReference type="InterPro" id="IPR050708">
    <property type="entry name" value="T6SS_VgrG/RHS"/>
</dbReference>
<dbReference type="InterPro" id="IPR028994">
    <property type="entry name" value="Integrin_alpha_N"/>
</dbReference>
<evidence type="ECO:0000256" key="2">
    <source>
        <dbReference type="ARBA" id="ARBA00022525"/>
    </source>
</evidence>
<dbReference type="Gene3D" id="2.60.40.10">
    <property type="entry name" value="Immunoglobulins"/>
    <property type="match status" value="1"/>
</dbReference>
<dbReference type="SUPFAM" id="SSF69318">
    <property type="entry name" value="Integrin alpha N-terminal domain"/>
    <property type="match status" value="1"/>
</dbReference>
<dbReference type="Pfam" id="PF03534">
    <property type="entry name" value="SpvB"/>
    <property type="match status" value="1"/>
</dbReference>
<dbReference type="GO" id="GO:0005576">
    <property type="term" value="C:extracellular region"/>
    <property type="evidence" value="ECO:0007669"/>
    <property type="project" value="UniProtKB-SubCell"/>
</dbReference>
<dbReference type="Gene3D" id="2.130.10.130">
    <property type="entry name" value="Integrin alpha, N-terminal"/>
    <property type="match status" value="1"/>
</dbReference>
<evidence type="ECO:0000256" key="6">
    <source>
        <dbReference type="SAM" id="SignalP"/>
    </source>
</evidence>
<evidence type="ECO:0000256" key="1">
    <source>
        <dbReference type="ARBA" id="ARBA00004613"/>
    </source>
</evidence>
<dbReference type="PANTHER" id="PTHR32305:SF15">
    <property type="entry name" value="PROTEIN RHSA-RELATED"/>
    <property type="match status" value="1"/>
</dbReference>
<feature type="signal peptide" evidence="6">
    <location>
        <begin position="1"/>
        <end position="35"/>
    </location>
</feature>
<name>A0A1G2KX36_9BACT</name>
<dbReference type="PANTHER" id="PTHR32305">
    <property type="match status" value="1"/>
</dbReference>
<feature type="chain" id="PRO_5009583489" description="Insecticide toxin TcdB middle/N-terminal domain-containing protein" evidence="6">
    <location>
        <begin position="36"/>
        <end position="2344"/>
    </location>
</feature>
<dbReference type="InterPro" id="IPR031325">
    <property type="entry name" value="RHS_repeat"/>
</dbReference>
<dbReference type="GO" id="GO:0005737">
    <property type="term" value="C:cytoplasm"/>
    <property type="evidence" value="ECO:0007669"/>
    <property type="project" value="InterPro"/>
</dbReference>
<feature type="region of interest" description="Disordered" evidence="5">
    <location>
        <begin position="1325"/>
        <end position="1351"/>
    </location>
</feature>
<feature type="non-terminal residue" evidence="8">
    <location>
        <position position="2344"/>
    </location>
</feature>
<feature type="compositionally biased region" description="Basic and acidic residues" evidence="5">
    <location>
        <begin position="79"/>
        <end position="102"/>
    </location>
</feature>
<sequence length="2344" mass="253523">MQRNNFWRKHVIGARLIVFTLAAATLITPLAPAFAQEPAPAVSSDSSTITSATTEVAAEPAGQDPDTQNPFLLSTPASDGKDTEETLTRESAKKEKSPKKSDPTASLMSGSEPPPPYHDPRHTAHVTIKADEATGALTTIFPIKTPPGRKGVEPALSLSYSSRNTDNANIAGYGWSVDIPYIERINKRGSNKLFTEYDFRSSFDDELGRKESATSTEDYGAKVETGAFRQYEYMDHAWWRVTDKQGWVYTFGTTTATQIASSTNVFRWMLEKIEDPNGNAVTYEYEKDAGQIYPVRIAYTRSAGDTGLFQVEFTKESRSDIATSSAFGFPVASRYRISEIQVKVNGNWVHKYALAYTAGDAGSRSLLSSITETGRDEDTGAMLSIPATEFTYQKSAMVWDYMEHDFDLTSLPGFSYKDTQGNTYDLGARFGDVNGDSLPDIFYGDVIVLQTGTSSWTTNHNYSLSGIPYFTSPGGSDTGTRVIDVNGDGMDDILQLYHDGNGLRAELYLNKGDGTGWTTNHGYDLSNLPVFTDGGVDQGVRIADINGDGLPDFLYLFQPSGANPPSRQAYLNKGDGTGWTTNHNYVLTGLPNFAIMDTSSHAYDTGMRIIEANGDGLPDILYGDLLFLNKGDGTGWSPDNEYDVSILPAFVSGDSDGATRILDVNGDGLDDVIRVVDNSGAPAERDLYLNKGDGTGWEHYSLNTAVGEFSIDGADVGVRIMDVNGDGLPDMLQRHQIGSGNPIRNLFLKKGERGDILSAIRSSTGATTSVLYKESAAFRDTNNKPINTRVPFALELVSEIAVIDSLSPISSTTYAYGGGEYYYNGPYEREFALFATTTRTDALGFVTKSFYHQQGSTTQASIGEYQDHIAKKGKPYRIETYDASSNLFKKTVNSWDRAALDYQRNFVYLARSTDMTYDGDSDHKDKAETYRYDASNGNIVYKQEWGEVAASDNGSFTDMEADISGTTYAYAASSMGYLVGLPSRETVVNNASTTVKDTRFYYDSLALGSVSKGNETKREMWRSGTSWIDTEKTYNSFGLVTQEKDPRDKATNYTYDSYNLRIATSTNPVAHATGFIYDYSQGKPKRVNDPNDLIFETVYDALDRVVQQRQPDATTPGTLVAKSAYTYTDTIGSRSVQETKYLDGSVSAMRYTYLDGLNRTIQERVEAEDTATYAVKDFIYDKKGRLSRESLPYFSSGSARTASTSMTALYATTAYDALDRPTSVATAAGTTSYSYDDWKTAITDPNGNIKRFHHDAYGNLARVDEFNDSPSGDGQGGIGLLALDEQAFFESLAGPTVATGTAAHQPLEIPDSYYTGEFAAEPDTLAGAASPTADESVANGSSLESRLADKTPAERATLKGREIVALGPMPLVQRQNYDIEIVSMQAIEGGVEVFARAWNHPSGGGGEQIGFGQDGTVDIERFRIINPPVLVPDTEGDIVRTWTDEKGVLHRRALREDPAEALLQSLEHTLSVKKEKHGSAYIKAGKIGRTTLITYPAAGANAPADGGVRNVNTTESGLTWSDIKGASSGTDASAIGAYGQVKFGGHSSSGKWRFLDRMIFMFDTSSIGEGTISAGTLSLYGDNKVNEGGANPPSLNIYTVTPQGASTLVNADYGAFGTTQLSTTISYNAFNETGYNNFPLNSVGLEQIIAAGTTKFGAREATYDAGAATPAWTGQNAYGFGMRFADIDGTTQDPKLIVEYTELNQAPFAPTALLTEEQTNPSGISDGTPEFSAIYSDPNSADAAVHYRIHVSASASWSPLVWDSGQTAMATTSNGARSPDISYAGPALASSTAYYWRIKFWDDKGAESAWSAEVATFSLENAPSITHYEYDQQKNLTKITDVESNIRNFTYDALGRRLTAQDLHASGDGTYGTWYFAYDDAGNIASTTDPKSQNVVYAYDDINRPLSEDYSGTVAQDITFSYDTCDYGKGLLCGATTTAAGINYTYDPLGRPKTERHATSTSVFTTAYTRDRQGNLTDIAYPDGATVTYAYNSAGLLETVSKLEPGTTTAILIVADTDYGPTGAVVYRDFGNGTETIYTYDPNELYRLTNIRTTEHAPDESFGIGGLGLLALDEQAFLASIEDVVVTPEGSALPVITEDAAVPESETAAATTSDTTVAADTVVPASDNTETTGATPAEIPADTAAQVPETVPADAALEIPAVVASTESVVLPPVADTTIPEAASSTLSSAEPAPSLEILLADKQAPERAAIKGVEIAKLGPISRTPRAGYDIEIMSMKSIPKGVEVFARAWSSSGEQIGFGRDGTVEIERFVIINPPVLVTDAQGSIVRRWIERETGIERELRFREDAREALLEVLEHTLSVKQEIHDSANIVAGKIGRSTLIT</sequence>
<feature type="region of interest" description="Disordered" evidence="5">
    <location>
        <begin position="40"/>
        <end position="122"/>
    </location>
</feature>
<dbReference type="Proteomes" id="UP000178510">
    <property type="component" value="Unassembled WGS sequence"/>
</dbReference>
<dbReference type="STRING" id="1802274.A3J58_01645"/>
<evidence type="ECO:0000256" key="3">
    <source>
        <dbReference type="ARBA" id="ARBA00022729"/>
    </source>
</evidence>
<feature type="domain" description="Insecticide toxin TcdB middle/N-terminal" evidence="7">
    <location>
        <begin position="712"/>
        <end position="853"/>
    </location>
</feature>
<dbReference type="InterPro" id="IPR006530">
    <property type="entry name" value="YD"/>
</dbReference>
<keyword evidence="4" id="KW-0843">Virulence</keyword>
<dbReference type="EMBL" id="MHQM01000015">
    <property type="protein sequence ID" value="OHA03990.1"/>
    <property type="molecule type" value="Genomic_DNA"/>
</dbReference>
<organism evidence="8 9">
    <name type="scientific">Candidatus Sungbacteria bacterium RIFCSPHIGHO2_02_FULL_52_23</name>
    <dbReference type="NCBI Taxonomy" id="1802274"/>
    <lineage>
        <taxon>Bacteria</taxon>
        <taxon>Candidatus Sungiibacteriota</taxon>
    </lineage>
</organism>
<gene>
    <name evidence="8" type="ORF">A3J58_01645</name>
</gene>
<protein>
    <recommendedName>
        <fullName evidence="7">Insecticide toxin TcdB middle/N-terminal domain-containing protein</fullName>
    </recommendedName>
</protein>
<dbReference type="Pfam" id="PF13517">
    <property type="entry name" value="FG-GAP_3"/>
    <property type="match status" value="1"/>
</dbReference>
<dbReference type="Pfam" id="PF12256">
    <property type="entry name" value="TcdB_toxin_midN"/>
    <property type="match status" value="1"/>
</dbReference>
<evidence type="ECO:0000256" key="5">
    <source>
        <dbReference type="SAM" id="MobiDB-lite"/>
    </source>
</evidence>
<dbReference type="Pfam" id="PF25788">
    <property type="entry name" value="Ig_Rha78A_N"/>
    <property type="match status" value="1"/>
</dbReference>
<proteinExistence type="predicted"/>
<evidence type="ECO:0000313" key="8">
    <source>
        <dbReference type="EMBL" id="OHA03990.1"/>
    </source>
</evidence>
<dbReference type="Gene3D" id="2.180.10.10">
    <property type="entry name" value="RHS repeat-associated core"/>
    <property type="match status" value="3"/>
</dbReference>
<evidence type="ECO:0000256" key="4">
    <source>
        <dbReference type="ARBA" id="ARBA00023026"/>
    </source>
</evidence>
<reference evidence="8 9" key="1">
    <citation type="journal article" date="2016" name="Nat. Commun.">
        <title>Thousands of microbial genomes shed light on interconnected biogeochemical processes in an aquifer system.</title>
        <authorList>
            <person name="Anantharaman K."/>
            <person name="Brown C.T."/>
            <person name="Hug L.A."/>
            <person name="Sharon I."/>
            <person name="Castelle C.J."/>
            <person name="Probst A.J."/>
            <person name="Thomas B.C."/>
            <person name="Singh A."/>
            <person name="Wilkins M.J."/>
            <person name="Karaoz U."/>
            <person name="Brodie E.L."/>
            <person name="Williams K.H."/>
            <person name="Hubbard S.S."/>
            <person name="Banfield J.F."/>
        </authorList>
    </citation>
    <scope>NUCLEOTIDE SEQUENCE [LARGE SCALE GENOMIC DNA]</scope>
</reference>
<dbReference type="Pfam" id="PF05593">
    <property type="entry name" value="RHS_repeat"/>
    <property type="match status" value="2"/>
</dbReference>
<keyword evidence="3 6" id="KW-0732">Signal</keyword>
<evidence type="ECO:0000259" key="7">
    <source>
        <dbReference type="Pfam" id="PF12256"/>
    </source>
</evidence>
<feature type="compositionally biased region" description="Polar residues" evidence="5">
    <location>
        <begin position="65"/>
        <end position="77"/>
    </location>
</feature>
<comment type="caution">
    <text evidence="8">The sequence shown here is derived from an EMBL/GenBank/DDBJ whole genome shotgun (WGS) entry which is preliminary data.</text>
</comment>
<dbReference type="InterPro" id="IPR013517">
    <property type="entry name" value="FG-GAP"/>
</dbReference>
<dbReference type="InterPro" id="IPR022045">
    <property type="entry name" value="TcdB_toxin_mid/N"/>
</dbReference>
<evidence type="ECO:0000313" key="9">
    <source>
        <dbReference type="Proteomes" id="UP000178510"/>
    </source>
</evidence>
<accession>A0A1G2KX36</accession>
<dbReference type="InterPro" id="IPR013783">
    <property type="entry name" value="Ig-like_fold"/>
</dbReference>
<keyword evidence="2" id="KW-0964">Secreted</keyword>